<accession>A0A655QP97</accession>
<protein>
    <submittedName>
        <fullName evidence="1">Uncharacterized protein</fullName>
    </submittedName>
</protein>
<evidence type="ECO:0000313" key="1">
    <source>
        <dbReference type="EMBL" id="CRZ98824.1"/>
    </source>
</evidence>
<organism evidence="1 2">
    <name type="scientific">Vibrio cholerae</name>
    <dbReference type="NCBI Taxonomy" id="666"/>
    <lineage>
        <taxon>Bacteria</taxon>
        <taxon>Pseudomonadati</taxon>
        <taxon>Pseudomonadota</taxon>
        <taxon>Gammaproteobacteria</taxon>
        <taxon>Vibrionales</taxon>
        <taxon>Vibrionaceae</taxon>
        <taxon>Vibrio</taxon>
    </lineage>
</organism>
<evidence type="ECO:0000313" key="2">
    <source>
        <dbReference type="Proteomes" id="UP000044806"/>
    </source>
</evidence>
<sequence length="51" mass="5770">MSTHGFLGIHHLLQVQPPQELLLEQALPQVLVLVLLELVPRLALRQQLQTP</sequence>
<proteinExistence type="predicted"/>
<dbReference type="AlphaFoldDB" id="A0A655QP97"/>
<dbReference type="EMBL" id="CWOW01000002">
    <property type="protein sequence ID" value="CRZ98824.1"/>
    <property type="molecule type" value="Genomic_DNA"/>
</dbReference>
<gene>
    <name evidence="1" type="ORF">ERS013165_00743</name>
</gene>
<reference evidence="1 2" key="1">
    <citation type="submission" date="2015-07" db="EMBL/GenBank/DDBJ databases">
        <authorList>
            <consortium name="Pathogen Informatics"/>
        </authorList>
    </citation>
    <scope>NUCLEOTIDE SEQUENCE [LARGE SCALE GENOMIC DNA]</scope>
    <source>
        <strain evidence="1 2">A51</strain>
    </source>
</reference>
<dbReference type="Proteomes" id="UP000044806">
    <property type="component" value="Unassembled WGS sequence"/>
</dbReference>
<name>A0A655QP97_VIBCL</name>